<dbReference type="Proteomes" id="UP000539175">
    <property type="component" value="Unassembled WGS sequence"/>
</dbReference>
<dbReference type="Gene3D" id="3.40.720.10">
    <property type="entry name" value="Alkaline Phosphatase, subunit A"/>
    <property type="match status" value="2"/>
</dbReference>
<dbReference type="InterPro" id="IPR007312">
    <property type="entry name" value="Phosphoesterase"/>
</dbReference>
<dbReference type="PANTHER" id="PTHR31956:SF2">
    <property type="entry name" value="NON-SPECIFIC PHOSPHOLIPASE C6"/>
    <property type="match status" value="1"/>
</dbReference>
<dbReference type="SUPFAM" id="SSF53649">
    <property type="entry name" value="Alkaline phosphatase-like"/>
    <property type="match status" value="1"/>
</dbReference>
<keyword evidence="1 2" id="KW-0378">Hydrolase</keyword>
<evidence type="ECO:0000313" key="2">
    <source>
        <dbReference type="EMBL" id="MBB6250314.1"/>
    </source>
</evidence>
<dbReference type="EC" id="3.1.4.3" evidence="2"/>
<comment type="caution">
    <text evidence="2">The sequence shown here is derived from an EMBL/GenBank/DDBJ whole genome shotgun (WGS) entry which is preliminary data.</text>
</comment>
<proteinExistence type="predicted"/>
<gene>
    <name evidence="2" type="ORF">FHS74_000855</name>
</gene>
<keyword evidence="3" id="KW-1185">Reference proteome</keyword>
<dbReference type="GO" id="GO:0009395">
    <property type="term" value="P:phospholipid catabolic process"/>
    <property type="evidence" value="ECO:0007669"/>
    <property type="project" value="TreeGrafter"/>
</dbReference>
<evidence type="ECO:0000313" key="3">
    <source>
        <dbReference type="Proteomes" id="UP000539175"/>
    </source>
</evidence>
<dbReference type="EMBL" id="JACIIZ010000002">
    <property type="protein sequence ID" value="MBB6250314.1"/>
    <property type="molecule type" value="Genomic_DNA"/>
</dbReference>
<accession>A0A7X0AX69</accession>
<dbReference type="RefSeq" id="WP_211106097.1">
    <property type="nucleotide sequence ID" value="NZ_JACIIZ010000002.1"/>
</dbReference>
<protein>
    <submittedName>
        <fullName evidence="2">Phospholipase C</fullName>
        <ecNumber evidence="2">3.1.4.3</ecNumber>
    </submittedName>
</protein>
<organism evidence="2 3">
    <name type="scientific">Nitrospirillum iridis</name>
    <dbReference type="NCBI Taxonomy" id="765888"/>
    <lineage>
        <taxon>Bacteria</taxon>
        <taxon>Pseudomonadati</taxon>
        <taxon>Pseudomonadota</taxon>
        <taxon>Alphaproteobacteria</taxon>
        <taxon>Rhodospirillales</taxon>
        <taxon>Azospirillaceae</taxon>
        <taxon>Nitrospirillum</taxon>
    </lineage>
</organism>
<dbReference type="AlphaFoldDB" id="A0A7X0AX69"/>
<sequence>MSTQSASISIQNNTGGTAQIFLFHTNSTNGQQSGSWTAANNETVGPLTVYFETGPSGWGVTDWWAAMAVVSDGPNAGTYVSLSELDVNWKECELESGDDSSSPTFAISTSELSINLDSGGTTCGMQKLSPSGQISHVFVVMLENHSFDNIFALSGISGITAATSSDSNSYNDNNYSVGTGAPYNMPTDPGHEFPDVVEQLAGANASYPTNGPYPTINNSGFVANYATSTSEDTGLPTTAELGDIMLCFDTPTVLPVIYGLATSFAICDNWHSSLPGPTWPNRFFLHGASSSGLDTSPTTGEIATWETVDGFKYPNGSIFAALDGGGIPYRLYNDANGALLSLFSDDSAAGSAAGAVTQVASLTGIFSTDINSVGTLGPDLQTIYPFPYTFIEPHYGDIVNNTYAGGSSQHPMDNMYGGEGLLAYVYGCIRNSPYWESSLLVVLYDEHGGFYDSVAPGPAPAPGDNPDYGYNTYGFNFEQYGVRVPAVVISPLIPAGTVDHTLYDHTSVLKTLETLFNLGSLTKRDAAANDLLSLLSLSTPRTDCPQGFPPGPPPAVNTEAQAAKRRPDNEAVPTTGNLAGALYVARKADYELSGQTPEDVVAVKARHAAVKTRGDARAYISSILNRVEAAKAAKHNPTKVPAPKG</sequence>
<dbReference type="GO" id="GO:0034480">
    <property type="term" value="F:phosphatidylcholine phospholipase C activity"/>
    <property type="evidence" value="ECO:0007669"/>
    <property type="project" value="UniProtKB-EC"/>
</dbReference>
<dbReference type="Gene3D" id="2.60.40.3820">
    <property type="match status" value="1"/>
</dbReference>
<dbReference type="Pfam" id="PF04185">
    <property type="entry name" value="Phosphoesterase"/>
    <property type="match status" value="1"/>
</dbReference>
<reference evidence="2 3" key="1">
    <citation type="submission" date="2020-08" db="EMBL/GenBank/DDBJ databases">
        <title>Genomic Encyclopedia of Type Strains, Phase IV (KMG-IV): sequencing the most valuable type-strain genomes for metagenomic binning, comparative biology and taxonomic classification.</title>
        <authorList>
            <person name="Goeker M."/>
        </authorList>
    </citation>
    <scope>NUCLEOTIDE SEQUENCE [LARGE SCALE GENOMIC DNA]</scope>
    <source>
        <strain evidence="2 3">DSM 22198</strain>
    </source>
</reference>
<name>A0A7X0AX69_9PROT</name>
<dbReference type="InterPro" id="IPR017850">
    <property type="entry name" value="Alkaline_phosphatase_core_sf"/>
</dbReference>
<evidence type="ECO:0000256" key="1">
    <source>
        <dbReference type="ARBA" id="ARBA00022801"/>
    </source>
</evidence>
<dbReference type="PANTHER" id="PTHR31956">
    <property type="entry name" value="NON-SPECIFIC PHOSPHOLIPASE C4-RELATED"/>
    <property type="match status" value="1"/>
</dbReference>